<keyword evidence="8" id="KW-1185">Reference proteome</keyword>
<keyword evidence="3 5" id="KW-0143">Chaperone</keyword>
<comment type="subcellular location">
    <subcellularLocation>
        <location evidence="5">Cytoplasm</location>
    </subcellularLocation>
</comment>
<evidence type="ECO:0000256" key="2">
    <source>
        <dbReference type="ARBA" id="ARBA00011716"/>
    </source>
</evidence>
<evidence type="ECO:0000313" key="8">
    <source>
        <dbReference type="Proteomes" id="UP001208689"/>
    </source>
</evidence>
<evidence type="ECO:0000256" key="6">
    <source>
        <dbReference type="NCBIfam" id="TIGR00293"/>
    </source>
</evidence>
<dbReference type="CDD" id="cd23160">
    <property type="entry name" value="Prefoldin_alpha_GimC"/>
    <property type="match status" value="1"/>
</dbReference>
<protein>
    <recommendedName>
        <fullName evidence="5 6">Prefoldin subunit alpha</fullName>
    </recommendedName>
    <alternativeName>
        <fullName evidence="5">GimC subunit alpha</fullName>
    </alternativeName>
</protein>
<dbReference type="InterPro" id="IPR009053">
    <property type="entry name" value="Prefoldin"/>
</dbReference>
<keyword evidence="5" id="KW-0963">Cytoplasm</keyword>
<proteinExistence type="inferred from homology"/>
<evidence type="ECO:0000256" key="4">
    <source>
        <dbReference type="ARBA" id="ARBA00025077"/>
    </source>
</evidence>
<dbReference type="InterPro" id="IPR004127">
    <property type="entry name" value="Prefoldin_subunit_alpha"/>
</dbReference>
<dbReference type="Pfam" id="PF02996">
    <property type="entry name" value="Prefoldin"/>
    <property type="match status" value="1"/>
</dbReference>
<comment type="subunit">
    <text evidence="2 5">Heterohexamer of two alpha and four beta subunits.</text>
</comment>
<name>A0ABY6HN04_9ARCH</name>
<dbReference type="Gene3D" id="1.10.287.370">
    <property type="match status" value="1"/>
</dbReference>
<dbReference type="EMBL" id="CP104013">
    <property type="protein sequence ID" value="UYP44882.1"/>
    <property type="molecule type" value="Genomic_DNA"/>
</dbReference>
<dbReference type="HAMAP" id="MF_00308">
    <property type="entry name" value="PfdA"/>
    <property type="match status" value="1"/>
</dbReference>
<accession>A0ABY6HN04</accession>
<dbReference type="SUPFAM" id="SSF46579">
    <property type="entry name" value="Prefoldin"/>
    <property type="match status" value="1"/>
</dbReference>
<evidence type="ECO:0000256" key="1">
    <source>
        <dbReference type="ARBA" id="ARBA00010048"/>
    </source>
</evidence>
<organism evidence="7 8">
    <name type="scientific">Candidatus Lokiarchaeum ossiferum</name>
    <dbReference type="NCBI Taxonomy" id="2951803"/>
    <lineage>
        <taxon>Archaea</taxon>
        <taxon>Promethearchaeati</taxon>
        <taxon>Promethearchaeota</taxon>
        <taxon>Promethearchaeia</taxon>
        <taxon>Promethearchaeales</taxon>
        <taxon>Promethearchaeaceae</taxon>
        <taxon>Candidatus Lokiarchaeum</taxon>
    </lineage>
</organism>
<dbReference type="NCBIfam" id="TIGR00293">
    <property type="entry name" value="prefoldin subunit alpha"/>
    <property type="match status" value="1"/>
</dbReference>
<comment type="similarity">
    <text evidence="1">Belongs to the prefoldin subunit alpha family.</text>
</comment>
<dbReference type="InterPro" id="IPR011599">
    <property type="entry name" value="PFD_alpha_archaea"/>
</dbReference>
<evidence type="ECO:0000313" key="7">
    <source>
        <dbReference type="EMBL" id="UYP44882.1"/>
    </source>
</evidence>
<evidence type="ECO:0000256" key="5">
    <source>
        <dbReference type="HAMAP-Rule" id="MF_00308"/>
    </source>
</evidence>
<comment type="function">
    <text evidence="4 5">Molecular chaperone capable of stabilizing a range of proteins. Seems to fulfill an ATP-independent, HSP70-like function in archaeal de novo protein folding.</text>
</comment>
<dbReference type="Proteomes" id="UP001208689">
    <property type="component" value="Chromosome"/>
</dbReference>
<reference evidence="7" key="1">
    <citation type="submission" date="2022-09" db="EMBL/GenBank/DDBJ databases">
        <title>Actin cytoskeleton and complex cell architecture in an #Asgard archaeon.</title>
        <authorList>
            <person name="Ponce Toledo R.I."/>
            <person name="Schleper C."/>
            <person name="Rodrigues Oliveira T."/>
            <person name="Wollweber F."/>
            <person name="Xu J."/>
            <person name="Rittmann S."/>
            <person name="Klingl A."/>
            <person name="Pilhofer M."/>
        </authorList>
    </citation>
    <scope>NUCLEOTIDE SEQUENCE</scope>
    <source>
        <strain evidence="7">B-35</strain>
    </source>
</reference>
<sequence>MSTPTNPPSQKDVQQLFYVFQVLEDQQKGLIEQLKMLEGQIRGVTLSKITLEGFSEITPDQEVLLPVGANAYTKAKLIDPSKVTVSISSDMLIEKNLEDGLNSISKLLENYNSIKERLNGQLGDVEGKLAQIRPQIENLYRMSGIAPK</sequence>
<evidence type="ECO:0000256" key="3">
    <source>
        <dbReference type="ARBA" id="ARBA00023186"/>
    </source>
</evidence>
<comment type="similarity">
    <text evidence="5">Belongs to the prefoldin alpha subunit family.</text>
</comment>
<gene>
    <name evidence="5" type="primary">pfdA</name>
    <name evidence="7" type="ORF">NEF87_001167</name>
</gene>